<proteinExistence type="predicted"/>
<organism evidence="1 2">
    <name type="scientific">Fibroporia radiculosa</name>
    <dbReference type="NCBI Taxonomy" id="599839"/>
    <lineage>
        <taxon>Eukaryota</taxon>
        <taxon>Fungi</taxon>
        <taxon>Dikarya</taxon>
        <taxon>Basidiomycota</taxon>
        <taxon>Agaricomycotina</taxon>
        <taxon>Agaricomycetes</taxon>
        <taxon>Polyporales</taxon>
        <taxon>Fibroporiaceae</taxon>
        <taxon>Fibroporia</taxon>
    </lineage>
</organism>
<sequence length="301" mass="34135">MSYMRTKEVYRLINSLVEHPDRCSAIKTVWIGIGDRSIGPFRSFAVRMVQKLPRVEFLRLWDCRWESGQLHAQVFLHITLTFGSITKLQLLGVTFPSAIVFGRLVRVLPRLSSLKCWKVHFKTSELPSDDVFDFLASIDVHLRHLTCYENDLQKLSDLLPVTAKSLLSLKIWLLCRAPSMDLTPAVNLRVLALDSHLEDITEATSLLSRASLPNLVGVTMNLEPLDGATLVSVQDRLNSIDSFAKMDRILSDRQFPALRNVAFLLRYGIRFSHPPEVISEGYWRTLLSSKLPALHASGRLL</sequence>
<dbReference type="OrthoDB" id="2790890at2759"/>
<name>J4ICN8_9APHY</name>
<dbReference type="GeneID" id="24101636"/>
<dbReference type="Proteomes" id="UP000006352">
    <property type="component" value="Unassembled WGS sequence"/>
</dbReference>
<reference evidence="1 2" key="1">
    <citation type="journal article" date="2012" name="Appl. Environ. Microbiol.">
        <title>Short-read sequencing for genomic analysis of the brown rot fungus Fibroporia radiculosa.</title>
        <authorList>
            <person name="Tang J.D."/>
            <person name="Perkins A.D."/>
            <person name="Sonstegard T.S."/>
            <person name="Schroeder S.G."/>
            <person name="Burgess S.C."/>
            <person name="Diehl S.V."/>
        </authorList>
    </citation>
    <scope>NUCLEOTIDE SEQUENCE [LARGE SCALE GENOMIC DNA]</scope>
    <source>
        <strain evidence="1 2">TFFH 294</strain>
    </source>
</reference>
<dbReference type="AlphaFoldDB" id="J4ICN8"/>
<protein>
    <recommendedName>
        <fullName evidence="3">F-box domain-containing protein</fullName>
    </recommendedName>
</protein>
<dbReference type="HOGENOM" id="CLU_036316_0_0_1"/>
<dbReference type="EMBL" id="HE797475">
    <property type="protein sequence ID" value="CCM06736.1"/>
    <property type="molecule type" value="Genomic_DNA"/>
</dbReference>
<accession>J4ICN8</accession>
<evidence type="ECO:0000313" key="1">
    <source>
        <dbReference type="EMBL" id="CCM06736.1"/>
    </source>
</evidence>
<evidence type="ECO:0008006" key="3">
    <source>
        <dbReference type="Google" id="ProtNLM"/>
    </source>
</evidence>
<keyword evidence="2" id="KW-1185">Reference proteome</keyword>
<dbReference type="InParanoid" id="J4ICN8"/>
<dbReference type="RefSeq" id="XP_012186019.1">
    <property type="nucleotide sequence ID" value="XM_012330629.1"/>
</dbReference>
<dbReference type="SUPFAM" id="SSF52047">
    <property type="entry name" value="RNI-like"/>
    <property type="match status" value="1"/>
</dbReference>
<gene>
    <name evidence="1" type="ORF">FIBRA_09030</name>
</gene>
<evidence type="ECO:0000313" key="2">
    <source>
        <dbReference type="Proteomes" id="UP000006352"/>
    </source>
</evidence>